<comment type="similarity">
    <text evidence="1 5">Belongs to the universal ribosomal protein uL10 family.</text>
</comment>
<keyword evidence="2 5" id="KW-0689">Ribosomal protein</keyword>
<dbReference type="Gene3D" id="6.10.250.290">
    <property type="match status" value="1"/>
</dbReference>
<dbReference type="Proteomes" id="UP000177103">
    <property type="component" value="Unassembled WGS sequence"/>
</dbReference>
<evidence type="ECO:0000256" key="3">
    <source>
        <dbReference type="ARBA" id="ARBA00023274"/>
    </source>
</evidence>
<evidence type="ECO:0000256" key="4">
    <source>
        <dbReference type="ARBA" id="ARBA00035202"/>
    </source>
</evidence>
<organism evidence="6 7">
    <name type="scientific">Candidatus Woykebacteria bacterium RBG_13_40_7b</name>
    <dbReference type="NCBI Taxonomy" id="1802594"/>
    <lineage>
        <taxon>Bacteria</taxon>
        <taxon>Candidatus Woykeibacteriota</taxon>
    </lineage>
</organism>
<keyword evidence="3 5" id="KW-0687">Ribonucleoprotein</keyword>
<dbReference type="GO" id="GO:1990904">
    <property type="term" value="C:ribonucleoprotein complex"/>
    <property type="evidence" value="ECO:0007669"/>
    <property type="project" value="UniProtKB-KW"/>
</dbReference>
<protein>
    <recommendedName>
        <fullName evidence="4 5">Large ribosomal subunit protein uL10</fullName>
    </recommendedName>
</protein>
<dbReference type="PANTHER" id="PTHR11560">
    <property type="entry name" value="39S RIBOSOMAL PROTEIN L10, MITOCHONDRIAL"/>
    <property type="match status" value="1"/>
</dbReference>
<dbReference type="HAMAP" id="MF_00362">
    <property type="entry name" value="Ribosomal_uL10"/>
    <property type="match status" value="1"/>
</dbReference>
<comment type="function">
    <text evidence="5">Forms part of the ribosomal stalk, playing a central role in the interaction of the ribosome with GTP-bound translation factors.</text>
</comment>
<dbReference type="EMBL" id="MHCQ01000023">
    <property type="protein sequence ID" value="OGY24515.1"/>
    <property type="molecule type" value="Genomic_DNA"/>
</dbReference>
<gene>
    <name evidence="5" type="primary">rplJ</name>
    <name evidence="6" type="ORF">A2Y57_01255</name>
</gene>
<dbReference type="InterPro" id="IPR001790">
    <property type="entry name" value="Ribosomal_uL10"/>
</dbReference>
<reference evidence="6 7" key="1">
    <citation type="journal article" date="2016" name="Nat. Commun.">
        <title>Thousands of microbial genomes shed light on interconnected biogeochemical processes in an aquifer system.</title>
        <authorList>
            <person name="Anantharaman K."/>
            <person name="Brown C.T."/>
            <person name="Hug L.A."/>
            <person name="Sharon I."/>
            <person name="Castelle C.J."/>
            <person name="Probst A.J."/>
            <person name="Thomas B.C."/>
            <person name="Singh A."/>
            <person name="Wilkins M.J."/>
            <person name="Karaoz U."/>
            <person name="Brodie E.L."/>
            <person name="Williams K.H."/>
            <person name="Hubbard S.S."/>
            <person name="Banfield J.F."/>
        </authorList>
    </citation>
    <scope>NUCLEOTIDE SEQUENCE [LARGE SCALE GENOMIC DNA]</scope>
</reference>
<dbReference type="NCBIfam" id="NF000955">
    <property type="entry name" value="PRK00099.1-1"/>
    <property type="match status" value="1"/>
</dbReference>
<comment type="caution">
    <text evidence="6">The sequence shown here is derived from an EMBL/GenBank/DDBJ whole genome shotgun (WGS) entry which is preliminary data.</text>
</comment>
<evidence type="ECO:0000313" key="7">
    <source>
        <dbReference type="Proteomes" id="UP000177103"/>
    </source>
</evidence>
<dbReference type="GO" id="GO:0005840">
    <property type="term" value="C:ribosome"/>
    <property type="evidence" value="ECO:0007669"/>
    <property type="project" value="UniProtKB-KW"/>
</dbReference>
<sequence>MIKKSLQEKIEKVKRLKEKLKSASGFILTDPSGLKVKDAQVLKENLLQIQGDFFVVKNTLLKRALKESDYDEIPQDLQGPTAVVLIKNDELLPLKEIVQFSEAKELLKIKIGFLEKAYVGSDELLKLAALPSKKELIAFLVANLNSPISGLTYTLQANLQGLVFTLDQMKNRSN</sequence>
<dbReference type="AlphaFoldDB" id="A0A1G1WA31"/>
<evidence type="ECO:0000256" key="5">
    <source>
        <dbReference type="HAMAP-Rule" id="MF_00362"/>
    </source>
</evidence>
<dbReference type="CDD" id="cd05797">
    <property type="entry name" value="Ribosomal_L10"/>
    <property type="match status" value="1"/>
</dbReference>
<accession>A0A1G1WA31</accession>
<comment type="subunit">
    <text evidence="5">Part of the ribosomal stalk of the 50S ribosomal subunit. The N-terminus interacts with L11 and the large rRNA to form the base of the stalk. The C-terminus forms an elongated spine to which L12 dimers bind in a sequential fashion forming a multimeric L10(L12)X complex.</text>
</comment>
<keyword evidence="5" id="KW-0699">rRNA-binding</keyword>
<proteinExistence type="inferred from homology"/>
<evidence type="ECO:0000313" key="6">
    <source>
        <dbReference type="EMBL" id="OGY24515.1"/>
    </source>
</evidence>
<dbReference type="SUPFAM" id="SSF160369">
    <property type="entry name" value="Ribosomal protein L10-like"/>
    <property type="match status" value="1"/>
</dbReference>
<dbReference type="InterPro" id="IPR043141">
    <property type="entry name" value="Ribosomal_uL10-like_sf"/>
</dbReference>
<dbReference type="Pfam" id="PF00466">
    <property type="entry name" value="Ribosomal_L10"/>
    <property type="match status" value="1"/>
</dbReference>
<name>A0A1G1WA31_9BACT</name>
<dbReference type="GO" id="GO:0070180">
    <property type="term" value="F:large ribosomal subunit rRNA binding"/>
    <property type="evidence" value="ECO:0007669"/>
    <property type="project" value="UniProtKB-UniRule"/>
</dbReference>
<dbReference type="InterPro" id="IPR047865">
    <property type="entry name" value="Ribosomal_uL10_bac_type"/>
</dbReference>
<keyword evidence="5" id="KW-0694">RNA-binding</keyword>
<evidence type="ECO:0000256" key="1">
    <source>
        <dbReference type="ARBA" id="ARBA00008889"/>
    </source>
</evidence>
<dbReference type="GO" id="GO:0006412">
    <property type="term" value="P:translation"/>
    <property type="evidence" value="ECO:0007669"/>
    <property type="project" value="UniProtKB-UniRule"/>
</dbReference>
<dbReference type="InterPro" id="IPR022973">
    <property type="entry name" value="Ribosomal_uL10_bac"/>
</dbReference>
<dbReference type="Gene3D" id="3.30.70.1730">
    <property type="match status" value="1"/>
</dbReference>
<evidence type="ECO:0000256" key="2">
    <source>
        <dbReference type="ARBA" id="ARBA00022980"/>
    </source>
</evidence>